<organism evidence="1 2">
    <name type="scientific">Streptomyces camponoticapitis</name>
    <dbReference type="NCBI Taxonomy" id="1616125"/>
    <lineage>
        <taxon>Bacteria</taxon>
        <taxon>Bacillati</taxon>
        <taxon>Actinomycetota</taxon>
        <taxon>Actinomycetes</taxon>
        <taxon>Kitasatosporales</taxon>
        <taxon>Streptomycetaceae</taxon>
        <taxon>Streptomyces</taxon>
    </lineage>
</organism>
<gene>
    <name evidence="1" type="ORF">GCM10011583_19170</name>
</gene>
<evidence type="ECO:0000313" key="1">
    <source>
        <dbReference type="EMBL" id="GGJ87817.1"/>
    </source>
</evidence>
<keyword evidence="2" id="KW-1185">Reference proteome</keyword>
<protein>
    <submittedName>
        <fullName evidence="1">Uncharacterized protein</fullName>
    </submittedName>
</protein>
<evidence type="ECO:0000313" key="2">
    <source>
        <dbReference type="Proteomes" id="UP000660265"/>
    </source>
</evidence>
<comment type="caution">
    <text evidence="1">The sequence shown here is derived from an EMBL/GenBank/DDBJ whole genome shotgun (WGS) entry which is preliminary data.</text>
</comment>
<accession>A0ABQ2E1N8</accession>
<proteinExistence type="predicted"/>
<reference evidence="2" key="1">
    <citation type="journal article" date="2019" name="Int. J. Syst. Evol. Microbiol.">
        <title>The Global Catalogue of Microorganisms (GCM) 10K type strain sequencing project: providing services to taxonomists for standard genome sequencing and annotation.</title>
        <authorList>
            <consortium name="The Broad Institute Genomics Platform"/>
            <consortium name="The Broad Institute Genome Sequencing Center for Infectious Disease"/>
            <person name="Wu L."/>
            <person name="Ma J."/>
        </authorList>
    </citation>
    <scope>NUCLEOTIDE SEQUENCE [LARGE SCALE GENOMIC DNA]</scope>
    <source>
        <strain evidence="2">CGMCC 4.7275</strain>
    </source>
</reference>
<sequence length="63" mass="7065">MRCMTDITPEPFLFAAGAALAVDINFLQKTRHRREQGERGVAATRETRRAAMWSTPMSGVDQL</sequence>
<name>A0ABQ2E1N8_9ACTN</name>
<dbReference type="EMBL" id="BMMV01000005">
    <property type="protein sequence ID" value="GGJ87817.1"/>
    <property type="molecule type" value="Genomic_DNA"/>
</dbReference>
<dbReference type="Proteomes" id="UP000660265">
    <property type="component" value="Unassembled WGS sequence"/>
</dbReference>